<protein>
    <recommendedName>
        <fullName evidence="3">DUF2794 domain-containing protein</fullName>
    </recommendedName>
</protein>
<dbReference type="Pfam" id="PF10984">
    <property type="entry name" value="DUF2794"/>
    <property type="match status" value="1"/>
</dbReference>
<accession>A0A1H9MEK3</accession>
<dbReference type="EMBL" id="FOFG01000013">
    <property type="protein sequence ID" value="SER22136.1"/>
    <property type="molecule type" value="Genomic_DNA"/>
</dbReference>
<dbReference type="InterPro" id="IPR021252">
    <property type="entry name" value="DUF2794"/>
</dbReference>
<organism evidence="1 2">
    <name type="scientific">Faunimonas pinastri</name>
    <dbReference type="NCBI Taxonomy" id="1855383"/>
    <lineage>
        <taxon>Bacteria</taxon>
        <taxon>Pseudomonadati</taxon>
        <taxon>Pseudomonadota</taxon>
        <taxon>Alphaproteobacteria</taxon>
        <taxon>Hyphomicrobiales</taxon>
        <taxon>Afifellaceae</taxon>
        <taxon>Faunimonas</taxon>
    </lineage>
</organism>
<name>A0A1H9MEK3_9HYPH</name>
<dbReference type="STRING" id="1855383.SAMN05216548_11386"/>
<proteinExistence type="predicted"/>
<evidence type="ECO:0008006" key="3">
    <source>
        <dbReference type="Google" id="ProtNLM"/>
    </source>
</evidence>
<keyword evidence="2" id="KW-1185">Reference proteome</keyword>
<evidence type="ECO:0000313" key="2">
    <source>
        <dbReference type="Proteomes" id="UP000199647"/>
    </source>
</evidence>
<reference evidence="1 2" key="1">
    <citation type="submission" date="2016-10" db="EMBL/GenBank/DDBJ databases">
        <authorList>
            <person name="de Groot N.N."/>
        </authorList>
    </citation>
    <scope>NUCLEOTIDE SEQUENCE [LARGE SCALE GENOMIC DNA]</scope>
    <source>
        <strain evidence="1 2">A52C2</strain>
    </source>
</reference>
<evidence type="ECO:0000313" key="1">
    <source>
        <dbReference type="EMBL" id="SER22136.1"/>
    </source>
</evidence>
<dbReference type="AlphaFoldDB" id="A0A1H9MEK3"/>
<sequence length="128" mass="14398">MTDFENRSPEGAKILSTISTSSQPKSAPGYVAFHRRELDAILRVYGHKVAEGEWRDYAIDHLADRAVFSIFRRTSEMPLYRVEKIPELARKQGAYRVVAASGAILKRGHDLPTVMRVLDKPQLSLVSS</sequence>
<dbReference type="Proteomes" id="UP000199647">
    <property type="component" value="Unassembled WGS sequence"/>
</dbReference>
<gene>
    <name evidence="1" type="ORF">SAMN05216548_11386</name>
</gene>